<dbReference type="EMBL" id="CM046398">
    <property type="protein sequence ID" value="KAI8530046.1"/>
    <property type="molecule type" value="Genomic_DNA"/>
</dbReference>
<evidence type="ECO:0000313" key="1">
    <source>
        <dbReference type="EMBL" id="KAI8530046.1"/>
    </source>
</evidence>
<evidence type="ECO:0000313" key="2">
    <source>
        <dbReference type="Proteomes" id="UP001062846"/>
    </source>
</evidence>
<sequence length="634" mass="71036">MSVLPFAGGVDGTIAVGYGARGTGIVNLPKGMITVKRSFTVNWIEVVISVSVGDISRSASASGVPPGPKGKAQVGLCGEYAMALDGVLEEVGETNSAGAAAQTLWALQDGQRQFLEMQKQLLAAFTGLTELILAVLPKATVGQNDEPVQNYAGGNTSQTAQLQIPLSTPHHLRPVLIGGIAGNPIGERQKEMPGEGYSPPKFVKFDGKEGSAQEHKVRFVESLRAHASDSNLCLCEFSKSLTSRAYTWYVNLEPYSITTWEEMVNSFYAKFFEVRDKVTVISLMTETQNSGEDVVDYIRRFQDRAVDYTESVKEIQLVEICIGGMMDEFKMLLINLKLGTFSALLESAYNIRHVVKPARKESWKCKPTGATIAVAEASRAQQPAGERKQREREPGPAPYYPCIMDEVRDLVTAWIADGELELPPVEYEPTREVREHPRIGRRDIRVDPYPIHDHNNGEDNMAECYPFMYEDEDPADSHYHLEDNEEDEWAYMVPCHEIIDLEKDLSLWLLLIRTTRPELPHYLGTKLDAQVRCCTIKLSSMPERNMGRKESHYLRVRKLFDSHEPHLSDEVYFFVQGEASQAVIAKPRGIKIPRWEDIKNEKQETRERDPSAAKVTAPRKITKTKEGGTMVFHL</sequence>
<name>A0ACC0LP55_RHOML</name>
<dbReference type="Proteomes" id="UP001062846">
    <property type="component" value="Chromosome 11"/>
</dbReference>
<reference evidence="1" key="1">
    <citation type="submission" date="2022-02" db="EMBL/GenBank/DDBJ databases">
        <title>Plant Genome Project.</title>
        <authorList>
            <person name="Zhang R.-G."/>
        </authorList>
    </citation>
    <scope>NUCLEOTIDE SEQUENCE</scope>
    <source>
        <strain evidence="1">AT1</strain>
    </source>
</reference>
<comment type="caution">
    <text evidence="1">The sequence shown here is derived from an EMBL/GenBank/DDBJ whole genome shotgun (WGS) entry which is preliminary data.</text>
</comment>
<keyword evidence="2" id="KW-1185">Reference proteome</keyword>
<organism evidence="1 2">
    <name type="scientific">Rhododendron molle</name>
    <name type="common">Chinese azalea</name>
    <name type="synonym">Azalea mollis</name>
    <dbReference type="NCBI Taxonomy" id="49168"/>
    <lineage>
        <taxon>Eukaryota</taxon>
        <taxon>Viridiplantae</taxon>
        <taxon>Streptophyta</taxon>
        <taxon>Embryophyta</taxon>
        <taxon>Tracheophyta</taxon>
        <taxon>Spermatophyta</taxon>
        <taxon>Magnoliopsida</taxon>
        <taxon>eudicotyledons</taxon>
        <taxon>Gunneridae</taxon>
        <taxon>Pentapetalae</taxon>
        <taxon>asterids</taxon>
        <taxon>Ericales</taxon>
        <taxon>Ericaceae</taxon>
        <taxon>Ericoideae</taxon>
        <taxon>Rhodoreae</taxon>
        <taxon>Rhododendron</taxon>
    </lineage>
</organism>
<accession>A0ACC0LP55</accession>
<proteinExistence type="predicted"/>
<gene>
    <name evidence="1" type="ORF">RHMOL_Rhmol11G0024100</name>
</gene>
<protein>
    <submittedName>
        <fullName evidence="1">Uncharacterized protein</fullName>
    </submittedName>
</protein>